<reference evidence="5 6" key="1">
    <citation type="submission" date="2019-12" db="EMBL/GenBank/DDBJ databases">
        <title>Genomic-based taxomic classification of the family Erythrobacteraceae.</title>
        <authorList>
            <person name="Xu L."/>
        </authorList>
    </citation>
    <scope>NUCLEOTIDE SEQUENCE [LARGE SCALE GENOMIC DNA]</scope>
    <source>
        <strain evidence="5 6">KEMB 9005-328</strain>
    </source>
</reference>
<sequence length="495" mass="53288">MNPSVVVTLETGNVSGIVDGTTVRFSDIPYAAPPVGDLRFASPQAPEPWSGIHQPTHPGANAPQRLAEVPGLAIEPLIGAGWISGDDYLTLNVWSPIGEIQKLPVMVWIHGGGFVAGSKDAPVSDGRTFARDGIICVAINYRMGIDGFLPIPGIPTNLGLRDMLAALRWVQDNIAAFGGDADNVTVFGESAGAMAIADLLTSPLAKGLFRRAIVQSGHGAMVRDIPVALRLVRKLAQLLKIAPDRDGFGQVDPDRGIDAILKLARPGKVDLRDADGFEPVFGISRFIPVWGDDLLPQKPIEALRQGAGAEIDLLIGTNAEEMNLYFVPTGVKAKIWRLLARWFVGKSMPRAGGLLRAYGMGQKGKRPGDAMTEALSDCVFRWPARQFAEAHQGRTHVYEFDWRSPAFAGELGACHAMDVPFVFDTLATATGANGLAGEDPPQALANHMHGLWVQFAKDGSLPWPKFDGETRQVYKIARRETVSEPVMPCAQFLPA</sequence>
<name>A0A845AMI3_9SPHN</name>
<dbReference type="EMBL" id="WTYA01000010">
    <property type="protein sequence ID" value="MXP29726.1"/>
    <property type="molecule type" value="Genomic_DNA"/>
</dbReference>
<keyword evidence="2 3" id="KW-0378">Hydrolase</keyword>
<accession>A0A845AMI3</accession>
<evidence type="ECO:0000256" key="3">
    <source>
        <dbReference type="RuleBase" id="RU361235"/>
    </source>
</evidence>
<evidence type="ECO:0000313" key="5">
    <source>
        <dbReference type="EMBL" id="MXP29726.1"/>
    </source>
</evidence>
<dbReference type="SUPFAM" id="SSF53474">
    <property type="entry name" value="alpha/beta-Hydrolases"/>
    <property type="match status" value="1"/>
</dbReference>
<dbReference type="Gene3D" id="3.40.50.1820">
    <property type="entry name" value="alpha/beta hydrolase"/>
    <property type="match status" value="1"/>
</dbReference>
<protein>
    <recommendedName>
        <fullName evidence="3">Carboxylic ester hydrolase</fullName>
        <ecNumber evidence="3">3.1.1.-</ecNumber>
    </recommendedName>
</protein>
<dbReference type="InterPro" id="IPR002018">
    <property type="entry name" value="CarbesteraseB"/>
</dbReference>
<dbReference type="Proteomes" id="UP000439780">
    <property type="component" value="Unassembled WGS sequence"/>
</dbReference>
<dbReference type="PROSITE" id="PS00122">
    <property type="entry name" value="CARBOXYLESTERASE_B_1"/>
    <property type="match status" value="1"/>
</dbReference>
<dbReference type="AlphaFoldDB" id="A0A845AMI3"/>
<dbReference type="InterPro" id="IPR029058">
    <property type="entry name" value="AB_hydrolase_fold"/>
</dbReference>
<evidence type="ECO:0000313" key="6">
    <source>
        <dbReference type="Proteomes" id="UP000439780"/>
    </source>
</evidence>
<proteinExistence type="inferred from homology"/>
<feature type="domain" description="Carboxylesterase type B" evidence="4">
    <location>
        <begin position="5"/>
        <end position="481"/>
    </location>
</feature>
<dbReference type="GO" id="GO:0016787">
    <property type="term" value="F:hydrolase activity"/>
    <property type="evidence" value="ECO:0007669"/>
    <property type="project" value="UniProtKB-KW"/>
</dbReference>
<comment type="caution">
    <text evidence="5">The sequence shown here is derived from an EMBL/GenBank/DDBJ whole genome shotgun (WGS) entry which is preliminary data.</text>
</comment>
<gene>
    <name evidence="5" type="ORF">GRI58_13005</name>
</gene>
<dbReference type="PANTHER" id="PTHR11559">
    <property type="entry name" value="CARBOXYLESTERASE"/>
    <property type="match status" value="1"/>
</dbReference>
<keyword evidence="6" id="KW-1185">Reference proteome</keyword>
<organism evidence="5 6">
    <name type="scientific">Qipengyuania algicida</name>
    <dbReference type="NCBI Taxonomy" id="1836209"/>
    <lineage>
        <taxon>Bacteria</taxon>
        <taxon>Pseudomonadati</taxon>
        <taxon>Pseudomonadota</taxon>
        <taxon>Alphaproteobacteria</taxon>
        <taxon>Sphingomonadales</taxon>
        <taxon>Erythrobacteraceae</taxon>
        <taxon>Qipengyuania</taxon>
    </lineage>
</organism>
<comment type="similarity">
    <text evidence="1 3">Belongs to the type-B carboxylesterase/lipase family.</text>
</comment>
<evidence type="ECO:0000259" key="4">
    <source>
        <dbReference type="Pfam" id="PF00135"/>
    </source>
</evidence>
<evidence type="ECO:0000256" key="1">
    <source>
        <dbReference type="ARBA" id="ARBA00005964"/>
    </source>
</evidence>
<dbReference type="OrthoDB" id="9771666at2"/>
<dbReference type="InterPro" id="IPR050309">
    <property type="entry name" value="Type-B_Carboxylest/Lipase"/>
</dbReference>
<dbReference type="RefSeq" id="WP_160754019.1">
    <property type="nucleotide sequence ID" value="NZ_WTYA01000010.1"/>
</dbReference>
<evidence type="ECO:0000256" key="2">
    <source>
        <dbReference type="ARBA" id="ARBA00022801"/>
    </source>
</evidence>
<dbReference type="Pfam" id="PF00135">
    <property type="entry name" value="COesterase"/>
    <property type="match status" value="1"/>
</dbReference>
<dbReference type="EC" id="3.1.1.-" evidence="3"/>
<dbReference type="InterPro" id="IPR019826">
    <property type="entry name" value="Carboxylesterase_B_AS"/>
</dbReference>